<feature type="domain" description="Potassium channel" evidence="2">
    <location>
        <begin position="48"/>
        <end position="114"/>
    </location>
</feature>
<dbReference type="InterPro" id="IPR036291">
    <property type="entry name" value="NAD(P)-bd_dom_sf"/>
</dbReference>
<name>A0A520RWW7_9GAMM</name>
<comment type="caution">
    <text evidence="3">The sequence shown here is derived from an EMBL/GenBank/DDBJ whole genome shotgun (WGS) entry which is preliminary data.</text>
</comment>
<dbReference type="Proteomes" id="UP000316199">
    <property type="component" value="Unassembled WGS sequence"/>
</dbReference>
<keyword evidence="3" id="KW-0813">Transport</keyword>
<dbReference type="Pfam" id="PF07885">
    <property type="entry name" value="Ion_trans_2"/>
    <property type="match status" value="1"/>
</dbReference>
<dbReference type="InterPro" id="IPR013099">
    <property type="entry name" value="K_chnl_dom"/>
</dbReference>
<evidence type="ECO:0000313" key="3">
    <source>
        <dbReference type="EMBL" id="RZO74674.1"/>
    </source>
</evidence>
<dbReference type="SUPFAM" id="SSF51735">
    <property type="entry name" value="NAD(P)-binding Rossmann-fold domains"/>
    <property type="match status" value="1"/>
</dbReference>
<dbReference type="Gene3D" id="1.10.287.70">
    <property type="match status" value="1"/>
</dbReference>
<dbReference type="SUPFAM" id="SSF81324">
    <property type="entry name" value="Voltage-gated potassium channels"/>
    <property type="match status" value="1"/>
</dbReference>
<evidence type="ECO:0000313" key="4">
    <source>
        <dbReference type="Proteomes" id="UP000316199"/>
    </source>
</evidence>
<feature type="transmembrane region" description="Helical" evidence="1">
    <location>
        <begin position="94"/>
        <end position="118"/>
    </location>
</feature>
<keyword evidence="3" id="KW-0406">Ion transport</keyword>
<evidence type="ECO:0000256" key="1">
    <source>
        <dbReference type="SAM" id="Phobius"/>
    </source>
</evidence>
<reference evidence="3 4" key="1">
    <citation type="submission" date="2019-02" db="EMBL/GenBank/DDBJ databases">
        <title>Prokaryotic population dynamics and viral predation in marine succession experiment using metagenomics: the confinement effect.</title>
        <authorList>
            <person name="Haro-Moreno J.M."/>
            <person name="Rodriguez-Valera F."/>
            <person name="Lopez-Perez M."/>
        </authorList>
    </citation>
    <scope>NUCLEOTIDE SEQUENCE [LARGE SCALE GENOMIC DNA]</scope>
    <source>
        <strain evidence="3">MED-G157</strain>
    </source>
</reference>
<dbReference type="PANTHER" id="PTHR43833:SF9">
    <property type="entry name" value="POTASSIUM CHANNEL PROTEIN YUGO-RELATED"/>
    <property type="match status" value="1"/>
</dbReference>
<organism evidence="3 4">
    <name type="scientific">OM182 bacterium</name>
    <dbReference type="NCBI Taxonomy" id="2510334"/>
    <lineage>
        <taxon>Bacteria</taxon>
        <taxon>Pseudomonadati</taxon>
        <taxon>Pseudomonadota</taxon>
        <taxon>Gammaproteobacteria</taxon>
        <taxon>OMG group</taxon>
        <taxon>OM182 clade</taxon>
    </lineage>
</organism>
<dbReference type="PANTHER" id="PTHR43833">
    <property type="entry name" value="POTASSIUM CHANNEL PROTEIN 2-RELATED-RELATED"/>
    <property type="match status" value="1"/>
</dbReference>
<evidence type="ECO:0000259" key="2">
    <source>
        <dbReference type="Pfam" id="PF07885"/>
    </source>
</evidence>
<dbReference type="AlphaFoldDB" id="A0A520RWW7"/>
<keyword evidence="1" id="KW-0472">Membrane</keyword>
<protein>
    <submittedName>
        <fullName evidence="3">Potassium channel protein</fullName>
    </submittedName>
</protein>
<dbReference type="InterPro" id="IPR050721">
    <property type="entry name" value="Trk_Ktr_HKT_K-transport"/>
</dbReference>
<dbReference type="EMBL" id="SHAG01000067">
    <property type="protein sequence ID" value="RZO74674.1"/>
    <property type="molecule type" value="Genomic_DNA"/>
</dbReference>
<dbReference type="Gene3D" id="3.40.50.720">
    <property type="entry name" value="NAD(P)-binding Rossmann-like Domain"/>
    <property type="match status" value="1"/>
</dbReference>
<keyword evidence="3" id="KW-0407">Ion channel</keyword>
<accession>A0A520RWW7</accession>
<proteinExistence type="predicted"/>
<dbReference type="GO" id="GO:0034220">
    <property type="term" value="P:monoatomic ion transmembrane transport"/>
    <property type="evidence" value="ECO:0007669"/>
    <property type="project" value="UniProtKB-KW"/>
</dbReference>
<sequence>MSKNANNSIYSMLKIRNEIWRRRRHRWYSAQTSNDRRSQIIKLFLVLLGLVLANVAAMMCFEKLSFGDAIWLTMTTIATVGYGDMSATTAFGRLATILFMYLVGIFLLAQIVGEWLDYRLDRKERMRKGLWRWTMKDHIVIIFTPLQNGARYLRILVQQIRNTPMLADCPIQVLSPHFPDGLPADIASDGVVLNSGRAEGRTSLSEVDVDSARFIVLMSEDTNDYRSDSLTLDVLDQLTSFSEKGYIIAECVQEANRERLLQAGANAVIRPVRAYPELMVRAMAAPGTEAILEDLFRHQGNHPRRYDIDFADKNWGILASKILQQGLGTPLGYLTSDGEIIVNPHPDNAVSGMALFVMVTQNSDYEPDRMIACLGAVN</sequence>
<keyword evidence="1" id="KW-0812">Transmembrane</keyword>
<gene>
    <name evidence="3" type="ORF">EVA68_08625</name>
</gene>
<keyword evidence="1" id="KW-1133">Transmembrane helix</keyword>